<evidence type="ECO:0000313" key="1">
    <source>
        <dbReference type="EMBL" id="VAW73190.1"/>
    </source>
</evidence>
<dbReference type="EMBL" id="UOFL01000041">
    <property type="protein sequence ID" value="VAW73190.1"/>
    <property type="molecule type" value="Genomic_DNA"/>
</dbReference>
<reference evidence="1" key="1">
    <citation type="submission" date="2018-06" db="EMBL/GenBank/DDBJ databases">
        <authorList>
            <person name="Zhirakovskaya E."/>
        </authorList>
    </citation>
    <scope>NUCLEOTIDE SEQUENCE</scope>
</reference>
<protein>
    <submittedName>
        <fullName evidence="1">Uncharacterized protein</fullName>
    </submittedName>
</protein>
<dbReference type="AlphaFoldDB" id="A0A3B0Y8N4"/>
<gene>
    <name evidence="1" type="ORF">MNBD_GAMMA12-552</name>
</gene>
<proteinExistence type="predicted"/>
<sequence length="225" mass="25965">MEDSKINTLLFSDAPGSQERHLIRKYDNPLFGAIKELTQTDIDNARQNDIDEYQSFLEDFNHLLKEVSILTGAVETEIILEMKERIDTLYERCVSFGVEQSEYKTALQKLHHTIMNAIRQAAKADSMVIKELEREQEVRKLHIELMEYKLVSDLLRSDSPIKDNELVPTLLSEDAEAVQVVMSLFEPKQQQAIRNEAKTLLERLAVNNLPEDVQKAYEAMISQKQ</sequence>
<name>A0A3B0Y8N4_9ZZZZ</name>
<organism evidence="1">
    <name type="scientific">hydrothermal vent metagenome</name>
    <dbReference type="NCBI Taxonomy" id="652676"/>
    <lineage>
        <taxon>unclassified sequences</taxon>
        <taxon>metagenomes</taxon>
        <taxon>ecological metagenomes</taxon>
    </lineage>
</organism>
<accession>A0A3B0Y8N4</accession>